<protein>
    <recommendedName>
        <fullName evidence="3">Cystatin domain-containing protein</fullName>
    </recommendedName>
</protein>
<evidence type="ECO:0008006" key="3">
    <source>
        <dbReference type="Google" id="ProtNLM"/>
    </source>
</evidence>
<dbReference type="Proteomes" id="UP000030689">
    <property type="component" value="Unassembled WGS sequence"/>
</dbReference>
<dbReference type="EMBL" id="KI517881">
    <property type="protein sequence ID" value="ESQ29054.1"/>
    <property type="molecule type" value="Genomic_DNA"/>
</dbReference>
<reference evidence="1 2" key="1">
    <citation type="journal article" date="2013" name="Front. Plant Sci.">
        <title>The Reference Genome of the Halophytic Plant Eutrema salsugineum.</title>
        <authorList>
            <person name="Yang R."/>
            <person name="Jarvis D.E."/>
            <person name="Chen H."/>
            <person name="Beilstein M.A."/>
            <person name="Grimwood J."/>
            <person name="Jenkins J."/>
            <person name="Shu S."/>
            <person name="Prochnik S."/>
            <person name="Xin M."/>
            <person name="Ma C."/>
            <person name="Schmutz J."/>
            <person name="Wing R.A."/>
            <person name="Mitchell-Olds T."/>
            <person name="Schumaker K.S."/>
            <person name="Wang X."/>
        </authorList>
    </citation>
    <scope>NUCLEOTIDE SEQUENCE [LARGE SCALE GENOMIC DNA]</scope>
</reference>
<dbReference type="OMA" id="KWVEPAF"/>
<name>V4KD71_EUTSA</name>
<dbReference type="InterPro" id="IPR006462">
    <property type="entry name" value="MS5"/>
</dbReference>
<evidence type="ECO:0000313" key="2">
    <source>
        <dbReference type="Proteomes" id="UP000030689"/>
    </source>
</evidence>
<dbReference type="SUPFAM" id="SSF54403">
    <property type="entry name" value="Cystatin/monellin"/>
    <property type="match status" value="1"/>
</dbReference>
<organism evidence="1 2">
    <name type="scientific">Eutrema salsugineum</name>
    <name type="common">Saltwater cress</name>
    <name type="synonym">Sisymbrium salsugineum</name>
    <dbReference type="NCBI Taxonomy" id="72664"/>
    <lineage>
        <taxon>Eukaryota</taxon>
        <taxon>Viridiplantae</taxon>
        <taxon>Streptophyta</taxon>
        <taxon>Embryophyta</taxon>
        <taxon>Tracheophyta</taxon>
        <taxon>Spermatophyta</taxon>
        <taxon>Magnoliopsida</taxon>
        <taxon>eudicotyledons</taxon>
        <taxon>Gunneridae</taxon>
        <taxon>Pentapetalae</taxon>
        <taxon>rosids</taxon>
        <taxon>malvids</taxon>
        <taxon>Brassicales</taxon>
        <taxon>Brassicaceae</taxon>
        <taxon>Eutremeae</taxon>
        <taxon>Eutrema</taxon>
    </lineage>
</organism>
<dbReference type="PANTHER" id="PTHR31260">
    <property type="entry name" value="CYSTATIN/MONELLIN SUPERFAMILY PROTEIN"/>
    <property type="match status" value="1"/>
</dbReference>
<dbReference type="NCBIfam" id="TIGR01638">
    <property type="entry name" value="Atha_cystat_rel"/>
    <property type="match status" value="1"/>
</dbReference>
<dbReference type="Gramene" id="ESQ29054">
    <property type="protein sequence ID" value="ESQ29054"/>
    <property type="gene ID" value="EUTSA_v10023669mg"/>
</dbReference>
<accession>V4KD71</accession>
<gene>
    <name evidence="1" type="ORF">EUTSA_v10023669mg</name>
</gene>
<proteinExistence type="predicted"/>
<dbReference type="InterPro" id="IPR046350">
    <property type="entry name" value="Cystatin_sf"/>
</dbReference>
<dbReference type="OrthoDB" id="1625419at2759"/>
<dbReference type="Gene3D" id="3.10.450.10">
    <property type="match status" value="1"/>
</dbReference>
<dbReference type="InterPro" id="IPR006525">
    <property type="entry name" value="Cystatin-related_pln"/>
</dbReference>
<dbReference type="AlphaFoldDB" id="V4KD71"/>
<dbReference type="PANTHER" id="PTHR31260:SF69">
    <property type="entry name" value="CYSTATIN_MONELLIN SUPERFAMILY PROTEIN"/>
    <property type="match status" value="1"/>
</dbReference>
<sequence length="233" mass="27097">MGEVEGWTKRLEPAVLIWEPNDHDYEPPSYDPDKAKYTPEEELARMCTQVNQSDGFDIDFSSFRCVFNYHQANFDCSEFVEETNGDYLKSLSQKSLEDYNEKEGTKYEFVKVVKANFHASFAGAIFLITFEVIDPYDNLIKSFQARVCRHFQDDFTEFVFCRPKPNQGMEYIYIYLQESGQETKIGVGAKRSENQDISLNRIEFAYGSCSYGLINLLYELLNLLYELLCSSLF</sequence>
<evidence type="ECO:0000313" key="1">
    <source>
        <dbReference type="EMBL" id="ESQ29054.1"/>
    </source>
</evidence>
<keyword evidence="2" id="KW-1185">Reference proteome</keyword>